<evidence type="ECO:0000313" key="2">
    <source>
        <dbReference type="EMBL" id="ERI73970.1"/>
    </source>
</evidence>
<comment type="caution">
    <text evidence="2">The sequence shown here is derived from an EMBL/GenBank/DDBJ whole genome shotgun (WGS) entry which is preliminary data.</text>
</comment>
<keyword evidence="1" id="KW-1133">Transmembrane helix</keyword>
<evidence type="ECO:0000256" key="1">
    <source>
        <dbReference type="SAM" id="Phobius"/>
    </source>
</evidence>
<name>A0ABC9TRN3_CLOSY</name>
<evidence type="ECO:0000313" key="3">
    <source>
        <dbReference type="Proteomes" id="UP000016491"/>
    </source>
</evidence>
<protein>
    <submittedName>
        <fullName evidence="2">Uncharacterized protein</fullName>
    </submittedName>
</protein>
<sequence length="40" mass="4314">MSAITAVKEITAAIIIPIMITAMLTAGMKAFFRFRNALGE</sequence>
<organism evidence="2 3">
    <name type="scientific">[Clostridium] symbiosum ATCC 14940</name>
    <dbReference type="NCBI Taxonomy" id="411472"/>
    <lineage>
        <taxon>Bacteria</taxon>
        <taxon>Bacillati</taxon>
        <taxon>Bacillota</taxon>
        <taxon>Clostridia</taxon>
        <taxon>Lachnospirales</taxon>
        <taxon>Lachnospiraceae</taxon>
        <taxon>Otoolea</taxon>
    </lineage>
</organism>
<keyword evidence="1" id="KW-0812">Transmembrane</keyword>
<dbReference type="EMBL" id="AWSU01000354">
    <property type="protein sequence ID" value="ERI73970.1"/>
    <property type="molecule type" value="Genomic_DNA"/>
</dbReference>
<keyword evidence="1" id="KW-0472">Membrane</keyword>
<proteinExistence type="predicted"/>
<dbReference type="AlphaFoldDB" id="A0ABC9TRN3"/>
<reference evidence="2 3" key="1">
    <citation type="submission" date="2013-07" db="EMBL/GenBank/DDBJ databases">
        <authorList>
            <person name="Weinstock G."/>
            <person name="Sodergren E."/>
            <person name="Wylie T."/>
            <person name="Fulton L."/>
            <person name="Fulton R."/>
            <person name="Fronick C."/>
            <person name="O'Laughlin M."/>
            <person name="Godfrey J."/>
            <person name="Miner T."/>
            <person name="Herter B."/>
            <person name="Appelbaum E."/>
            <person name="Cordes M."/>
            <person name="Lek S."/>
            <person name="Wollam A."/>
            <person name="Pepin K.H."/>
            <person name="Palsikar V.B."/>
            <person name="Mitreva M."/>
            <person name="Wilson R.K."/>
        </authorList>
    </citation>
    <scope>NUCLEOTIDE SEQUENCE [LARGE SCALE GENOMIC DNA]</scope>
    <source>
        <strain evidence="2 3">ATCC 14940</strain>
    </source>
</reference>
<gene>
    <name evidence="2" type="ORF">CLOSYM_04487</name>
</gene>
<accession>A0ABC9TRN3</accession>
<dbReference type="Proteomes" id="UP000016491">
    <property type="component" value="Unassembled WGS sequence"/>
</dbReference>
<feature type="transmembrane region" description="Helical" evidence="1">
    <location>
        <begin position="12"/>
        <end position="32"/>
    </location>
</feature>